<feature type="compositionally biased region" description="Pro residues" evidence="1">
    <location>
        <begin position="485"/>
        <end position="494"/>
    </location>
</feature>
<dbReference type="EMBL" id="CALLCH030000016">
    <property type="protein sequence ID" value="CAI4217718.1"/>
    <property type="molecule type" value="Genomic_DNA"/>
</dbReference>
<feature type="region of interest" description="Disordered" evidence="1">
    <location>
        <begin position="471"/>
        <end position="512"/>
    </location>
</feature>
<accession>A0A9P1H906</accession>
<evidence type="ECO:0000256" key="2">
    <source>
        <dbReference type="SAM" id="SignalP"/>
    </source>
</evidence>
<feature type="region of interest" description="Disordered" evidence="1">
    <location>
        <begin position="369"/>
        <end position="424"/>
    </location>
</feature>
<organism evidence="3 4">
    <name type="scientific">Parascedosporium putredinis</name>
    <dbReference type="NCBI Taxonomy" id="1442378"/>
    <lineage>
        <taxon>Eukaryota</taxon>
        <taxon>Fungi</taxon>
        <taxon>Dikarya</taxon>
        <taxon>Ascomycota</taxon>
        <taxon>Pezizomycotina</taxon>
        <taxon>Sordariomycetes</taxon>
        <taxon>Hypocreomycetidae</taxon>
        <taxon>Microascales</taxon>
        <taxon>Microascaceae</taxon>
        <taxon>Parascedosporium</taxon>
    </lineage>
</organism>
<proteinExistence type="predicted"/>
<name>A0A9P1H906_9PEZI</name>
<reference evidence="3" key="1">
    <citation type="submission" date="2022-11" db="EMBL/GenBank/DDBJ databases">
        <authorList>
            <person name="Scott C."/>
            <person name="Bruce N."/>
        </authorList>
    </citation>
    <scope>NUCLEOTIDE SEQUENCE</scope>
</reference>
<evidence type="ECO:0000313" key="3">
    <source>
        <dbReference type="EMBL" id="CAI4217718.1"/>
    </source>
</evidence>
<feature type="compositionally biased region" description="Low complexity" evidence="1">
    <location>
        <begin position="399"/>
        <end position="418"/>
    </location>
</feature>
<evidence type="ECO:0008006" key="5">
    <source>
        <dbReference type="Google" id="ProtNLM"/>
    </source>
</evidence>
<sequence length="512" mass="53808">MRSTLLGLIAHAALVLSTEVVYVTDLTIYTLLAPCAQYGVSSAIMAQTFESCGDDPTSLQSCVCTKNGMMNQVLQTMSSSLSWSCGTTASDDHASASVVVSQYCDPDGTYSFSTPTTNLVEEYPTDFPEFYNLAPCAQYGVSVAMQTMTYDICPEPPSLLAPCICGKNQNSLRASQTISSSVKYSCSNNEDITSAQAFLAAYCAMTAGTTSFPAPSSPQATVLTYYISALPEYKSLIPCAQSGVDDALAIHSADFCPPGPQAFGSCVCLKTGMSSRATSRMSSSVRWNCDSTARDDVLSAVSVFEYYCSAVRGEVTPTGVTESIAQATNSTPRQTGGSGSDGNSTDSDKKMMIPIAKVGKKASEAAAEAASAAYRPPPSTDKPELAGTPIHAMPPSSPRPSIAISHTSGHTPTPQYDPTNPPPMPELQGMVKPYVGTPPPMQPELAGHQMMPQELHGQGYGQAIPMQTYNQAYGAPSPQSASPYPAYPGHPSPHSPQAGYYAPTACTAQRTG</sequence>
<evidence type="ECO:0000313" key="4">
    <source>
        <dbReference type="Proteomes" id="UP000838763"/>
    </source>
</evidence>
<evidence type="ECO:0000256" key="1">
    <source>
        <dbReference type="SAM" id="MobiDB-lite"/>
    </source>
</evidence>
<feature type="region of interest" description="Disordered" evidence="1">
    <location>
        <begin position="327"/>
        <end position="349"/>
    </location>
</feature>
<feature type="chain" id="PRO_5040416088" description="Extracellular membrane protein CFEM domain-containing protein" evidence="2">
    <location>
        <begin position="18"/>
        <end position="512"/>
    </location>
</feature>
<feature type="compositionally biased region" description="Low complexity" evidence="1">
    <location>
        <begin position="471"/>
        <end position="484"/>
    </location>
</feature>
<protein>
    <recommendedName>
        <fullName evidence="5">Extracellular membrane protein CFEM domain-containing protein</fullName>
    </recommendedName>
</protein>
<dbReference type="Proteomes" id="UP000838763">
    <property type="component" value="Unassembled WGS sequence"/>
</dbReference>
<gene>
    <name evidence="3" type="ORF">PPNO1_LOCUS7321</name>
</gene>
<dbReference type="AlphaFoldDB" id="A0A9P1H906"/>
<comment type="caution">
    <text evidence="3">The sequence shown here is derived from an EMBL/GenBank/DDBJ whole genome shotgun (WGS) entry which is preliminary data.</text>
</comment>
<feature type="signal peptide" evidence="2">
    <location>
        <begin position="1"/>
        <end position="17"/>
    </location>
</feature>
<keyword evidence="2" id="KW-0732">Signal</keyword>
<dbReference type="OrthoDB" id="3436787at2759"/>
<keyword evidence="4" id="KW-1185">Reference proteome</keyword>